<comment type="function">
    <text evidence="2">Catalyzes the phosphorylation of D-fructose 6-phosphate, the first committing step of glycolysis. Uses inorganic phosphate (PPi) as phosphoryl donor instead of ATP like common ATP-dependent phosphofructokinases (ATP-PFKs), which renders the reaction reversible, and can thus function both in glycolysis and gluconeogenesis. Consistently, PPi-PFK can replace the enzymes of both the forward (ATP-PFK) and reverse (fructose-bisphosphatase (FBPase)) reactions.</text>
</comment>
<proteinExistence type="inferred from homology"/>
<protein>
    <submittedName>
        <fullName evidence="12">6-phosphofructokinase</fullName>
        <ecNumber evidence="12">2.7.1.11</ecNumber>
    </submittedName>
</protein>
<dbReference type="GO" id="GO:0003872">
    <property type="term" value="F:6-phosphofructokinase activity"/>
    <property type="evidence" value="ECO:0007669"/>
    <property type="project" value="UniProtKB-EC"/>
</dbReference>
<comment type="catalytic activity">
    <reaction evidence="10">
        <text>beta-D-fructose 6-phosphate + diphosphate = beta-D-fructose 1,6-bisphosphate + phosphate + H(+)</text>
        <dbReference type="Rhea" id="RHEA:13613"/>
        <dbReference type="ChEBI" id="CHEBI:15378"/>
        <dbReference type="ChEBI" id="CHEBI:32966"/>
        <dbReference type="ChEBI" id="CHEBI:33019"/>
        <dbReference type="ChEBI" id="CHEBI:43474"/>
        <dbReference type="ChEBI" id="CHEBI:57634"/>
        <dbReference type="EC" id="2.7.1.90"/>
    </reaction>
</comment>
<keyword evidence="4 12" id="KW-0808">Transferase</keyword>
<dbReference type="InterPro" id="IPR022953">
    <property type="entry name" value="ATP_PFK"/>
</dbReference>
<dbReference type="EMBL" id="CP036263">
    <property type="protein sequence ID" value="QDS99870.1"/>
    <property type="molecule type" value="Genomic_DNA"/>
</dbReference>
<feature type="domain" description="Phosphofructokinase" evidence="11">
    <location>
        <begin position="18"/>
        <end position="377"/>
    </location>
</feature>
<dbReference type="GO" id="GO:0005829">
    <property type="term" value="C:cytosol"/>
    <property type="evidence" value="ECO:0007669"/>
    <property type="project" value="TreeGrafter"/>
</dbReference>
<dbReference type="EC" id="2.7.1.11" evidence="12"/>
<dbReference type="KEGG" id="amob:HG15A2_32010"/>
<dbReference type="PANTHER" id="PTHR43650">
    <property type="entry name" value="PYROPHOSPHATE--FRUCTOSE 6-PHOSPHATE 1-PHOSPHOTRANSFERASE"/>
    <property type="match status" value="1"/>
</dbReference>
<sequence length="443" mass="48925">MAETLSRPPRTTHNFRKAAILFAGGPAPGANAVISAAATSFLRHDIEVVGVKHGYSGLVQFGPDHPLVEGEDYVMFDHKMLRRTRNSQGIMIGTARANPGKMISHPSHLADEERSAPLKTVYEALRSIGVDALVSIGGDDTLKTANKFKMYQDRLPLDAHRIPVVHLPKTIDNDYRGIDFTFGYFTAVNFIAEEIRNMLADAEANRSYFLAESMGRSAGWLAYGAAIAGEASLVVSVEDIIGKYRAQEESINSKTGEKTTRTVMNLDEVIPRIVATMTAREREGKEYGVVVIAEGLAEFLPNSYVEGIDRDEHGHINISAINLHDLFADLIAKEYKRQSGKDRKVNAVQLGYEARCAKPHAFDVMLGSQLGVGAYRALVEQRLNGVMVSVSGQLQLEYVPFEDLVDPETLVTMVRYIEQDSDFQRLTRFLETYVNEGDVLGNA</sequence>
<dbReference type="Pfam" id="PF00365">
    <property type="entry name" value="PFK"/>
    <property type="match status" value="1"/>
</dbReference>
<evidence type="ECO:0000256" key="8">
    <source>
        <dbReference type="ARBA" id="ARBA00023152"/>
    </source>
</evidence>
<evidence type="ECO:0000256" key="10">
    <source>
        <dbReference type="ARBA" id="ARBA00048072"/>
    </source>
</evidence>
<dbReference type="RefSeq" id="WP_145061027.1">
    <property type="nucleotide sequence ID" value="NZ_CP036263.1"/>
</dbReference>
<dbReference type="OrthoDB" id="9802503at2"/>
<dbReference type="InterPro" id="IPR035966">
    <property type="entry name" value="PKF_sf"/>
</dbReference>
<dbReference type="GO" id="GO:0046872">
    <property type="term" value="F:metal ion binding"/>
    <property type="evidence" value="ECO:0007669"/>
    <property type="project" value="UniProtKB-KW"/>
</dbReference>
<evidence type="ECO:0000256" key="6">
    <source>
        <dbReference type="ARBA" id="ARBA00022777"/>
    </source>
</evidence>
<keyword evidence="3" id="KW-0963">Cytoplasm</keyword>
<keyword evidence="5" id="KW-0479">Metal-binding</keyword>
<dbReference type="PRINTS" id="PR00476">
    <property type="entry name" value="PHFRCTKINASE"/>
</dbReference>
<evidence type="ECO:0000313" key="13">
    <source>
        <dbReference type="Proteomes" id="UP000319852"/>
    </source>
</evidence>
<evidence type="ECO:0000256" key="1">
    <source>
        <dbReference type="ARBA" id="ARBA00001946"/>
    </source>
</evidence>
<dbReference type="Gene3D" id="3.40.50.460">
    <property type="entry name" value="Phosphofructokinase domain"/>
    <property type="match status" value="1"/>
</dbReference>
<comment type="similarity">
    <text evidence="9">Belongs to the phosphofructokinase type A (PFKA) family.</text>
</comment>
<evidence type="ECO:0000256" key="5">
    <source>
        <dbReference type="ARBA" id="ARBA00022723"/>
    </source>
</evidence>
<name>A0A517MYA8_9BACT</name>
<keyword evidence="13" id="KW-1185">Reference proteome</keyword>
<dbReference type="InterPro" id="IPR000023">
    <property type="entry name" value="Phosphofructokinase_dom"/>
</dbReference>
<accession>A0A517MYA8</accession>
<keyword evidence="8" id="KW-0324">Glycolysis</keyword>
<comment type="cofactor">
    <cofactor evidence="1">
        <name>Mg(2+)</name>
        <dbReference type="ChEBI" id="CHEBI:18420"/>
    </cofactor>
</comment>
<evidence type="ECO:0000256" key="2">
    <source>
        <dbReference type="ARBA" id="ARBA00003138"/>
    </source>
</evidence>
<reference evidence="12 13" key="1">
    <citation type="submission" date="2019-02" db="EMBL/GenBank/DDBJ databases">
        <title>Deep-cultivation of Planctomycetes and their phenomic and genomic characterization uncovers novel biology.</title>
        <authorList>
            <person name="Wiegand S."/>
            <person name="Jogler M."/>
            <person name="Boedeker C."/>
            <person name="Pinto D."/>
            <person name="Vollmers J."/>
            <person name="Rivas-Marin E."/>
            <person name="Kohn T."/>
            <person name="Peeters S.H."/>
            <person name="Heuer A."/>
            <person name="Rast P."/>
            <person name="Oberbeckmann S."/>
            <person name="Bunk B."/>
            <person name="Jeske O."/>
            <person name="Meyerdierks A."/>
            <person name="Storesund J.E."/>
            <person name="Kallscheuer N."/>
            <person name="Luecker S."/>
            <person name="Lage O.M."/>
            <person name="Pohl T."/>
            <person name="Merkel B.J."/>
            <person name="Hornburger P."/>
            <person name="Mueller R.-W."/>
            <person name="Bruemmer F."/>
            <person name="Labrenz M."/>
            <person name="Spormann A.M."/>
            <person name="Op den Camp H."/>
            <person name="Overmann J."/>
            <person name="Amann R."/>
            <person name="Jetten M.S.M."/>
            <person name="Mascher T."/>
            <person name="Medema M.H."/>
            <person name="Devos D.P."/>
            <person name="Kaster A.-K."/>
            <person name="Ovreas L."/>
            <person name="Rohde M."/>
            <person name="Galperin M.Y."/>
            <person name="Jogler C."/>
        </authorList>
    </citation>
    <scope>NUCLEOTIDE SEQUENCE [LARGE SCALE GENOMIC DNA]</scope>
    <source>
        <strain evidence="12 13">HG15A2</strain>
    </source>
</reference>
<dbReference type="SUPFAM" id="SSF53784">
    <property type="entry name" value="Phosphofructokinase"/>
    <property type="match status" value="1"/>
</dbReference>
<dbReference type="AlphaFoldDB" id="A0A517MYA8"/>
<keyword evidence="7" id="KW-0460">Magnesium</keyword>
<dbReference type="Proteomes" id="UP000319852">
    <property type="component" value="Chromosome"/>
</dbReference>
<dbReference type="PANTHER" id="PTHR43650:SF1">
    <property type="entry name" value="PYROPHOSPHATE--FRUCTOSE 6-PHOSPHATE 1-PHOSPHOTRANSFERASE SUBUNIT BETA 2"/>
    <property type="match status" value="1"/>
</dbReference>
<evidence type="ECO:0000256" key="7">
    <source>
        <dbReference type="ARBA" id="ARBA00022842"/>
    </source>
</evidence>
<dbReference type="InterPro" id="IPR011403">
    <property type="entry name" value="PPi-PFK_TM0289"/>
</dbReference>
<evidence type="ECO:0000256" key="9">
    <source>
        <dbReference type="ARBA" id="ARBA00038478"/>
    </source>
</evidence>
<dbReference type="GO" id="GO:0009749">
    <property type="term" value="P:response to glucose"/>
    <property type="evidence" value="ECO:0007669"/>
    <property type="project" value="TreeGrafter"/>
</dbReference>
<dbReference type="GO" id="GO:0047334">
    <property type="term" value="F:diphosphate-fructose-6-phosphate 1-phosphotransferase activity"/>
    <property type="evidence" value="ECO:0007669"/>
    <property type="project" value="UniProtKB-EC"/>
</dbReference>
<evidence type="ECO:0000259" key="11">
    <source>
        <dbReference type="Pfam" id="PF00365"/>
    </source>
</evidence>
<dbReference type="GO" id="GO:0006002">
    <property type="term" value="P:fructose 6-phosphate metabolic process"/>
    <property type="evidence" value="ECO:0007669"/>
    <property type="project" value="InterPro"/>
</dbReference>
<dbReference type="PIRSF" id="PIRSF036482">
    <property type="entry name" value="PPi_PFK_TM0289"/>
    <property type="match status" value="1"/>
</dbReference>
<keyword evidence="6 12" id="KW-0418">Kinase</keyword>
<evidence type="ECO:0000256" key="3">
    <source>
        <dbReference type="ARBA" id="ARBA00022490"/>
    </source>
</evidence>
<evidence type="ECO:0000256" key="4">
    <source>
        <dbReference type="ARBA" id="ARBA00022679"/>
    </source>
</evidence>
<gene>
    <name evidence="12" type="primary">pfkA</name>
    <name evidence="12" type="ORF">HG15A2_32010</name>
</gene>
<evidence type="ECO:0000313" key="12">
    <source>
        <dbReference type="EMBL" id="QDS99870.1"/>
    </source>
</evidence>
<dbReference type="Gene3D" id="3.40.50.450">
    <property type="match status" value="1"/>
</dbReference>
<organism evidence="12 13">
    <name type="scientific">Adhaeretor mobilis</name>
    <dbReference type="NCBI Taxonomy" id="1930276"/>
    <lineage>
        <taxon>Bacteria</taxon>
        <taxon>Pseudomonadati</taxon>
        <taxon>Planctomycetota</taxon>
        <taxon>Planctomycetia</taxon>
        <taxon>Pirellulales</taxon>
        <taxon>Lacipirellulaceae</taxon>
        <taxon>Adhaeretor</taxon>
    </lineage>
</organism>
<dbReference type="UniPathway" id="UPA00109">
    <property type="reaction ID" value="UER00182"/>
</dbReference>